<dbReference type="UniPathway" id="UPA00626">
    <property type="reaction ID" value="UER00678"/>
</dbReference>
<comment type="catalytic activity">
    <reaction evidence="1">
        <text>(2S)-2-acetolactate + H(+) = (R)-acetoin + CO2</text>
        <dbReference type="Rhea" id="RHEA:21580"/>
        <dbReference type="ChEBI" id="CHEBI:15378"/>
        <dbReference type="ChEBI" id="CHEBI:15686"/>
        <dbReference type="ChEBI" id="CHEBI:16526"/>
        <dbReference type="ChEBI" id="CHEBI:58476"/>
        <dbReference type="EC" id="4.1.1.5"/>
    </reaction>
</comment>
<evidence type="ECO:0000256" key="5">
    <source>
        <dbReference type="ARBA" id="ARBA00020164"/>
    </source>
</evidence>
<evidence type="ECO:0000313" key="10">
    <source>
        <dbReference type="Proteomes" id="UP000010866"/>
    </source>
</evidence>
<dbReference type="AlphaFoldDB" id="L0KXU5"/>
<dbReference type="EC" id="4.1.1.5" evidence="4"/>
<evidence type="ECO:0000256" key="3">
    <source>
        <dbReference type="ARBA" id="ARBA00007106"/>
    </source>
</evidence>
<dbReference type="Gene3D" id="3.30.1330.80">
    <property type="entry name" value="Hypothetical protein, similar to alpha- acetolactate decarboxylase, domain 2"/>
    <property type="match status" value="2"/>
</dbReference>
<evidence type="ECO:0000256" key="7">
    <source>
        <dbReference type="ARBA" id="ARBA00023061"/>
    </source>
</evidence>
<gene>
    <name evidence="9" type="ordered locus">Metho_1302</name>
</gene>
<proteinExistence type="inferred from homology"/>
<evidence type="ECO:0000256" key="6">
    <source>
        <dbReference type="ARBA" id="ARBA00022793"/>
    </source>
</evidence>
<dbReference type="NCBIfam" id="TIGR01252">
    <property type="entry name" value="acetolac_decarb"/>
    <property type="match status" value="1"/>
</dbReference>
<dbReference type="Proteomes" id="UP000010866">
    <property type="component" value="Chromosome"/>
</dbReference>
<dbReference type="EMBL" id="CP003362">
    <property type="protein sequence ID" value="AGB49525.1"/>
    <property type="molecule type" value="Genomic_DNA"/>
</dbReference>
<keyword evidence="8" id="KW-0456">Lyase</keyword>
<dbReference type="SUPFAM" id="SSF117856">
    <property type="entry name" value="AF0104/ALDC/Ptd012-like"/>
    <property type="match status" value="1"/>
</dbReference>
<dbReference type="PANTHER" id="PTHR35524:SF1">
    <property type="entry name" value="ALPHA-ACETOLACTATE DECARBOXYLASE"/>
    <property type="match status" value="1"/>
</dbReference>
<dbReference type="GO" id="GO:0047605">
    <property type="term" value="F:acetolactate decarboxylase activity"/>
    <property type="evidence" value="ECO:0007669"/>
    <property type="project" value="UniProtKB-EC"/>
</dbReference>
<protein>
    <recommendedName>
        <fullName evidence="5">Alpha-acetolactate decarboxylase</fullName>
        <ecNumber evidence="4">4.1.1.5</ecNumber>
    </recommendedName>
</protein>
<keyword evidence="10" id="KW-1185">Reference proteome</keyword>
<evidence type="ECO:0000256" key="2">
    <source>
        <dbReference type="ARBA" id="ARBA00005170"/>
    </source>
</evidence>
<evidence type="ECO:0000256" key="4">
    <source>
        <dbReference type="ARBA" id="ARBA00013204"/>
    </source>
</evidence>
<dbReference type="Pfam" id="PF03306">
    <property type="entry name" value="AAL_decarboxy"/>
    <property type="match status" value="1"/>
</dbReference>
<evidence type="ECO:0000256" key="1">
    <source>
        <dbReference type="ARBA" id="ARBA00001784"/>
    </source>
</evidence>
<comment type="pathway">
    <text evidence="2">Polyol metabolism; (R,R)-butane-2,3-diol biosynthesis; (R,R)-butane-2,3-diol from pyruvate: step 2/3.</text>
</comment>
<dbReference type="STRING" id="867904.Metho_1302"/>
<evidence type="ECO:0000313" key="9">
    <source>
        <dbReference type="EMBL" id="AGB49525.1"/>
    </source>
</evidence>
<dbReference type="GO" id="GO:0045151">
    <property type="term" value="P:acetoin biosynthetic process"/>
    <property type="evidence" value="ECO:0007669"/>
    <property type="project" value="UniProtKB-KW"/>
</dbReference>
<dbReference type="PIRSF" id="PIRSF001332">
    <property type="entry name" value="Acetolac_decarb"/>
    <property type="match status" value="1"/>
</dbReference>
<dbReference type="CDD" id="cd17299">
    <property type="entry name" value="acetolactate_decarboxylase"/>
    <property type="match status" value="1"/>
</dbReference>
<keyword evidence="7" id="KW-0005">Acetoin biosynthesis</keyword>
<reference evidence="10" key="1">
    <citation type="submission" date="2012-02" db="EMBL/GenBank/DDBJ databases">
        <title>Complete sequence of chromosome of Methanomethylovorans hollandica DSM 15978.</title>
        <authorList>
            <person name="Lucas S."/>
            <person name="Copeland A."/>
            <person name="Lapidus A."/>
            <person name="Glavina del Rio T."/>
            <person name="Dalin E."/>
            <person name="Tice H."/>
            <person name="Bruce D."/>
            <person name="Goodwin L."/>
            <person name="Pitluck S."/>
            <person name="Peters L."/>
            <person name="Mikhailova N."/>
            <person name="Held B."/>
            <person name="Kyrpides N."/>
            <person name="Mavromatis K."/>
            <person name="Ivanova N."/>
            <person name="Brettin T."/>
            <person name="Detter J.C."/>
            <person name="Han C."/>
            <person name="Larimer F."/>
            <person name="Land M."/>
            <person name="Hauser L."/>
            <person name="Markowitz V."/>
            <person name="Cheng J.-F."/>
            <person name="Hugenholtz P."/>
            <person name="Woyke T."/>
            <person name="Wu D."/>
            <person name="Spring S."/>
            <person name="Schroeder M."/>
            <person name="Brambilla E."/>
            <person name="Klenk H.-P."/>
            <person name="Eisen J.A."/>
        </authorList>
    </citation>
    <scope>NUCLEOTIDE SEQUENCE [LARGE SCALE GENOMIC DNA]</scope>
    <source>
        <strain evidence="10">DSM 15978 / NBRC 107637 / DMS1</strain>
    </source>
</reference>
<organism evidence="9 10">
    <name type="scientific">Methanomethylovorans hollandica (strain DSM 15978 / NBRC 107637 / DMS1)</name>
    <dbReference type="NCBI Taxonomy" id="867904"/>
    <lineage>
        <taxon>Archaea</taxon>
        <taxon>Methanobacteriati</taxon>
        <taxon>Methanobacteriota</taxon>
        <taxon>Stenosarchaea group</taxon>
        <taxon>Methanomicrobia</taxon>
        <taxon>Methanosarcinales</taxon>
        <taxon>Methanosarcinaceae</taxon>
        <taxon>Methanomethylovorans</taxon>
    </lineage>
</organism>
<comment type="similarity">
    <text evidence="3">Belongs to the alpha-acetolactate decarboxylase family.</text>
</comment>
<accession>L0KXU5</accession>
<dbReference type="PANTHER" id="PTHR35524">
    <property type="entry name" value="ALPHA-ACETOLACTATE DECARBOXYLASE"/>
    <property type="match status" value="1"/>
</dbReference>
<evidence type="ECO:0000256" key="8">
    <source>
        <dbReference type="ARBA" id="ARBA00023239"/>
    </source>
</evidence>
<dbReference type="InterPro" id="IPR005128">
    <property type="entry name" value="Acetolactate_a_deCO2ase"/>
</dbReference>
<sequence length="261" mass="29065">MICFLFLISVCSSGCIGTEKEPGIKEYGTDVIYQISTIDALLAGMYEGDLTVAELKQHGDLGLGTFNDLDGEMVLLDGIVYQVKADGVAYRVKDSVKTPFATVTKFENDISGTTDREMNNTELNRYIGTLMPSRNLMYAIRIDGDFSYMKTRSVPAQEKPYPRLAEVTKDQPTFEFENVSGTIVGFWLSEYVGNVNVPGYHLHFINSNGSTGGHVLEYMIRSGNIEIDITDGFYLQFPATADFLYADLSEDLTEELVQIEK</sequence>
<dbReference type="HOGENOM" id="CLU_072561_0_0_2"/>
<keyword evidence="6" id="KW-0210">Decarboxylase</keyword>
<name>L0KXU5_METHD</name>
<dbReference type="KEGG" id="mhz:Metho_1302"/>